<feature type="non-terminal residue" evidence="3">
    <location>
        <position position="1"/>
    </location>
</feature>
<proteinExistence type="predicted"/>
<sequence>VHVLLLDDLLLLLQRQDERLLLKSHSRTLTPTPDGKTMLRPVLRLTSAMTREVATAGVPSSLRLPDP</sequence>
<accession>A0A2J8QGN0</accession>
<organism evidence="3 4">
    <name type="scientific">Pan troglodytes</name>
    <name type="common">Chimpanzee</name>
    <dbReference type="NCBI Taxonomy" id="9598"/>
    <lineage>
        <taxon>Eukaryota</taxon>
        <taxon>Metazoa</taxon>
        <taxon>Chordata</taxon>
        <taxon>Craniata</taxon>
        <taxon>Vertebrata</taxon>
        <taxon>Euteleostomi</taxon>
        <taxon>Mammalia</taxon>
        <taxon>Eutheria</taxon>
        <taxon>Euarchontoglires</taxon>
        <taxon>Primates</taxon>
        <taxon>Haplorrhini</taxon>
        <taxon>Catarrhini</taxon>
        <taxon>Hominidae</taxon>
        <taxon>Pan</taxon>
    </lineage>
</organism>
<dbReference type="Gene3D" id="2.30.29.30">
    <property type="entry name" value="Pleckstrin-homology domain (PH domain)/Phosphotyrosine-binding domain (PTB)"/>
    <property type="match status" value="1"/>
</dbReference>
<protein>
    <submittedName>
        <fullName evidence="3">ARHGEF1 isoform 17</fullName>
    </submittedName>
</protein>
<dbReference type="SUPFAM" id="SSF50729">
    <property type="entry name" value="PH domain-like"/>
    <property type="match status" value="1"/>
</dbReference>
<dbReference type="AlphaFoldDB" id="A0A2J8QGN0"/>
<dbReference type="Proteomes" id="UP000236370">
    <property type="component" value="Unassembled WGS sequence"/>
</dbReference>
<dbReference type="GO" id="GO:0005085">
    <property type="term" value="F:guanyl-nucleotide exchange factor activity"/>
    <property type="evidence" value="ECO:0007669"/>
    <property type="project" value="UniProtKB-KW"/>
</dbReference>
<keyword evidence="1" id="KW-0344">Guanine-nucleotide releasing factor</keyword>
<dbReference type="Pfam" id="PF17838">
    <property type="entry name" value="PH_16"/>
    <property type="match status" value="1"/>
</dbReference>
<feature type="domain" description="ARHGEF1-like PH" evidence="2">
    <location>
        <begin position="1"/>
        <end position="55"/>
    </location>
</feature>
<comment type="caution">
    <text evidence="3">The sequence shown here is derived from an EMBL/GenBank/DDBJ whole genome shotgun (WGS) entry which is preliminary data.</text>
</comment>
<evidence type="ECO:0000313" key="4">
    <source>
        <dbReference type="Proteomes" id="UP000236370"/>
    </source>
</evidence>
<gene>
    <name evidence="3" type="ORF">CK820_G0030543</name>
</gene>
<evidence type="ECO:0000259" key="2">
    <source>
        <dbReference type="Pfam" id="PF17838"/>
    </source>
</evidence>
<reference evidence="3 4" key="1">
    <citation type="submission" date="2017-12" db="EMBL/GenBank/DDBJ databases">
        <title>High-resolution comparative analysis of great ape genomes.</title>
        <authorList>
            <person name="Pollen A."/>
            <person name="Hastie A."/>
            <person name="Hormozdiari F."/>
            <person name="Dougherty M."/>
            <person name="Liu R."/>
            <person name="Chaisson M."/>
            <person name="Hoppe E."/>
            <person name="Hill C."/>
            <person name="Pang A."/>
            <person name="Hillier L."/>
            <person name="Baker C."/>
            <person name="Armstrong J."/>
            <person name="Shendure J."/>
            <person name="Paten B."/>
            <person name="Wilson R."/>
            <person name="Chao H."/>
            <person name="Schneider V."/>
            <person name="Ventura M."/>
            <person name="Kronenberg Z."/>
            <person name="Murali S."/>
            <person name="Gordon D."/>
            <person name="Cantsilieris S."/>
            <person name="Munson K."/>
            <person name="Nelson B."/>
            <person name="Raja A."/>
            <person name="Underwood J."/>
            <person name="Diekhans M."/>
            <person name="Fiddes I."/>
            <person name="Haussler D."/>
            <person name="Eichler E."/>
        </authorList>
    </citation>
    <scope>NUCLEOTIDE SEQUENCE [LARGE SCALE GENOMIC DNA]</scope>
    <source>
        <strain evidence="3">Yerkes chimp pedigree #C0471</strain>
    </source>
</reference>
<dbReference type="PANTHER" id="PTHR45872:SF4">
    <property type="entry name" value="RHO GUANINE NUCLEOTIDE EXCHANGE FACTOR 1"/>
    <property type="match status" value="1"/>
</dbReference>
<dbReference type="InterPro" id="IPR011993">
    <property type="entry name" value="PH-like_dom_sf"/>
</dbReference>
<name>A0A2J8QGN0_PANTR</name>
<dbReference type="EMBL" id="NBAG03000039">
    <property type="protein sequence ID" value="PNI95381.1"/>
    <property type="molecule type" value="Genomic_DNA"/>
</dbReference>
<dbReference type="PANTHER" id="PTHR45872">
    <property type="entry name" value="RHO GUANINE NUCLEOTIDE EXCHANGE FACTOR 2, ISOFORM D"/>
    <property type="match status" value="1"/>
</dbReference>
<dbReference type="InterPro" id="IPR041020">
    <property type="entry name" value="PH_16"/>
</dbReference>
<evidence type="ECO:0000313" key="3">
    <source>
        <dbReference type="EMBL" id="PNI95381.1"/>
    </source>
</evidence>
<evidence type="ECO:0000256" key="1">
    <source>
        <dbReference type="ARBA" id="ARBA00022658"/>
    </source>
</evidence>